<reference evidence="2" key="1">
    <citation type="submission" date="2021-08" db="EMBL/GenBank/DDBJ databases">
        <authorList>
            <person name="Misof B."/>
            <person name="Oliver O."/>
            <person name="Podsiadlowski L."/>
            <person name="Donath A."/>
            <person name="Peters R."/>
            <person name="Mayer C."/>
            <person name="Rust J."/>
            <person name="Gunkel S."/>
            <person name="Lesny P."/>
            <person name="Martin S."/>
            <person name="Oeyen J.P."/>
            <person name="Petersen M."/>
            <person name="Panagiotis P."/>
            <person name="Wilbrandt J."/>
            <person name="Tanja T."/>
        </authorList>
    </citation>
    <scope>NUCLEOTIDE SEQUENCE</scope>
    <source>
        <strain evidence="2">GBR_01_08_01A</strain>
        <tissue evidence="2">Thorax + abdomen</tissue>
    </source>
</reference>
<feature type="compositionally biased region" description="Polar residues" evidence="1">
    <location>
        <begin position="70"/>
        <end position="79"/>
    </location>
</feature>
<reference evidence="2" key="2">
    <citation type="journal article" date="2023" name="Commun. Biol.">
        <title>Intrasexual cuticular hydrocarbon dimorphism in a wasp sheds light on hydrocarbon biosynthesis genes in Hymenoptera.</title>
        <authorList>
            <person name="Moris V.C."/>
            <person name="Podsiadlowski L."/>
            <person name="Martin S."/>
            <person name="Oeyen J.P."/>
            <person name="Donath A."/>
            <person name="Petersen M."/>
            <person name="Wilbrandt J."/>
            <person name="Misof B."/>
            <person name="Liedtke D."/>
            <person name="Thamm M."/>
            <person name="Scheiner R."/>
            <person name="Schmitt T."/>
            <person name="Niehuis O."/>
        </authorList>
    </citation>
    <scope>NUCLEOTIDE SEQUENCE</scope>
    <source>
        <strain evidence="2">GBR_01_08_01A</strain>
    </source>
</reference>
<evidence type="ECO:0000313" key="3">
    <source>
        <dbReference type="Proteomes" id="UP001258017"/>
    </source>
</evidence>
<proteinExistence type="predicted"/>
<accession>A0AAD9VV92</accession>
<gene>
    <name evidence="2" type="ORF">KPH14_004166</name>
</gene>
<feature type="region of interest" description="Disordered" evidence="1">
    <location>
        <begin position="1"/>
        <end position="35"/>
    </location>
</feature>
<dbReference type="AlphaFoldDB" id="A0AAD9VV92"/>
<keyword evidence="3" id="KW-1185">Reference proteome</keyword>
<evidence type="ECO:0000256" key="1">
    <source>
        <dbReference type="SAM" id="MobiDB-lite"/>
    </source>
</evidence>
<protein>
    <submittedName>
        <fullName evidence="2">Uncharacterized protein</fullName>
    </submittedName>
</protein>
<comment type="caution">
    <text evidence="2">The sequence shown here is derived from an EMBL/GenBank/DDBJ whole genome shotgun (WGS) entry which is preliminary data.</text>
</comment>
<sequence>MSHLHRIVPLTKITEVDENSPQKSQPGSTKIISPISTIIRDLKKSSISPCEYSNSDHDGSELHLGAPKILSSNLETEQR</sequence>
<organism evidence="2 3">
    <name type="scientific">Odynerus spinipes</name>
    <dbReference type="NCBI Taxonomy" id="1348599"/>
    <lineage>
        <taxon>Eukaryota</taxon>
        <taxon>Metazoa</taxon>
        <taxon>Ecdysozoa</taxon>
        <taxon>Arthropoda</taxon>
        <taxon>Hexapoda</taxon>
        <taxon>Insecta</taxon>
        <taxon>Pterygota</taxon>
        <taxon>Neoptera</taxon>
        <taxon>Endopterygota</taxon>
        <taxon>Hymenoptera</taxon>
        <taxon>Apocrita</taxon>
        <taxon>Aculeata</taxon>
        <taxon>Vespoidea</taxon>
        <taxon>Vespidae</taxon>
        <taxon>Eumeninae</taxon>
        <taxon>Odynerus</taxon>
    </lineage>
</organism>
<evidence type="ECO:0000313" key="2">
    <source>
        <dbReference type="EMBL" id="KAK2588109.1"/>
    </source>
</evidence>
<name>A0AAD9VV92_9HYME</name>
<dbReference type="EMBL" id="JAIFRP010000006">
    <property type="protein sequence ID" value="KAK2588109.1"/>
    <property type="molecule type" value="Genomic_DNA"/>
</dbReference>
<dbReference type="Proteomes" id="UP001258017">
    <property type="component" value="Unassembled WGS sequence"/>
</dbReference>
<feature type="region of interest" description="Disordered" evidence="1">
    <location>
        <begin position="47"/>
        <end position="79"/>
    </location>
</feature>